<evidence type="ECO:0000313" key="2">
    <source>
        <dbReference type="Proteomes" id="UP000035681"/>
    </source>
</evidence>
<reference evidence="3" key="1">
    <citation type="submission" date="2015-08" db="UniProtKB">
        <authorList>
            <consortium name="WormBaseParasite"/>
        </authorList>
    </citation>
    <scope>IDENTIFICATION</scope>
</reference>
<proteinExistence type="predicted"/>
<keyword evidence="1" id="KW-0732">Signal</keyword>
<name>A0A0K0ESL6_STRER</name>
<dbReference type="WBParaSite" id="SSTP_0001244600.1">
    <property type="protein sequence ID" value="SSTP_0001244600.1"/>
    <property type="gene ID" value="SSTP_0001244600"/>
</dbReference>
<accession>A0A0K0ESL6</accession>
<sequence>MNNLSSFGFFGLLLTILLFTSNNVFGNDFHFPSRDVMKAMLKDPNAYFRGEPIRFGKKSNFREPIRFGKRNFPNLDKKENNEIMNFNSENGNFYEGYYIPVPFINFE</sequence>
<dbReference type="Proteomes" id="UP000035681">
    <property type="component" value="Unplaced"/>
</dbReference>
<dbReference type="WBParaSite" id="TCONS_00016790.p1">
    <property type="protein sequence ID" value="TCONS_00016790.p1"/>
    <property type="gene ID" value="XLOC_011445"/>
</dbReference>
<evidence type="ECO:0000313" key="3">
    <source>
        <dbReference type="WBParaSite" id="SSTP_0001244600.1"/>
    </source>
</evidence>
<evidence type="ECO:0000256" key="1">
    <source>
        <dbReference type="SAM" id="SignalP"/>
    </source>
</evidence>
<feature type="chain" id="PRO_5005328544" evidence="1">
    <location>
        <begin position="27"/>
        <end position="107"/>
    </location>
</feature>
<feature type="signal peptide" evidence="1">
    <location>
        <begin position="1"/>
        <end position="26"/>
    </location>
</feature>
<dbReference type="AlphaFoldDB" id="A0A0K0ESL6"/>
<protein>
    <submittedName>
        <fullName evidence="3 4">Uncharacterized protein</fullName>
    </submittedName>
</protein>
<keyword evidence="2" id="KW-1185">Reference proteome</keyword>
<evidence type="ECO:0000313" key="4">
    <source>
        <dbReference type="WBParaSite" id="TCONS_00016790.p1"/>
    </source>
</evidence>
<organism evidence="3">
    <name type="scientific">Strongyloides stercoralis</name>
    <name type="common">Threadworm</name>
    <dbReference type="NCBI Taxonomy" id="6248"/>
    <lineage>
        <taxon>Eukaryota</taxon>
        <taxon>Metazoa</taxon>
        <taxon>Ecdysozoa</taxon>
        <taxon>Nematoda</taxon>
        <taxon>Chromadorea</taxon>
        <taxon>Rhabditida</taxon>
        <taxon>Tylenchina</taxon>
        <taxon>Panagrolaimomorpha</taxon>
        <taxon>Strongyloidoidea</taxon>
        <taxon>Strongyloididae</taxon>
        <taxon>Strongyloides</taxon>
    </lineage>
</organism>